<organism evidence="1 2">
    <name type="scientific">Mucor lusitanicus CBS 277.49</name>
    <dbReference type="NCBI Taxonomy" id="747725"/>
    <lineage>
        <taxon>Eukaryota</taxon>
        <taxon>Fungi</taxon>
        <taxon>Fungi incertae sedis</taxon>
        <taxon>Mucoromycota</taxon>
        <taxon>Mucoromycotina</taxon>
        <taxon>Mucoromycetes</taxon>
        <taxon>Mucorales</taxon>
        <taxon>Mucorineae</taxon>
        <taxon>Mucoraceae</taxon>
        <taxon>Mucor</taxon>
    </lineage>
</organism>
<dbReference type="VEuPathDB" id="FungiDB:MUCCIDRAFT_156330"/>
<accession>A0A168LXD2</accession>
<sequence>MKSPTRYVLANLGHFSFWDFCSEYKAILQEKEDAVRLLKTCLSLIKMSSRNPQPAKEQADRLLNDIQAITADARVDSSSLLKLGCQRRLSPTKYVFANLENFSFLEFCKTFSDTIDSSQKAAELLKGCLTRIQASSDPHAAREKAASLLKNIKVITADTRVDIMFLSKQRKLGCQKSFLEFCTAYLEILSSKDEAMSLLVKCFQLWLHIYHASLNY</sequence>
<dbReference type="AlphaFoldDB" id="A0A168LXD2"/>
<evidence type="ECO:0000313" key="2">
    <source>
        <dbReference type="Proteomes" id="UP000077051"/>
    </source>
</evidence>
<name>A0A168LXD2_MUCCL</name>
<evidence type="ECO:0000313" key="1">
    <source>
        <dbReference type="EMBL" id="OAD04081.1"/>
    </source>
</evidence>
<protein>
    <submittedName>
        <fullName evidence="1">Uncharacterized protein</fullName>
    </submittedName>
</protein>
<gene>
    <name evidence="1" type="ORF">MUCCIDRAFT_156330</name>
</gene>
<keyword evidence="2" id="KW-1185">Reference proteome</keyword>
<proteinExistence type="predicted"/>
<reference evidence="1 2" key="1">
    <citation type="submission" date="2015-06" db="EMBL/GenBank/DDBJ databases">
        <title>Expansion of signal transduction pathways in fungi by whole-genome duplication.</title>
        <authorList>
            <consortium name="DOE Joint Genome Institute"/>
            <person name="Corrochano L.M."/>
            <person name="Kuo A."/>
            <person name="Marcet-Houben M."/>
            <person name="Polaino S."/>
            <person name="Salamov A."/>
            <person name="Villalobos J.M."/>
            <person name="Alvarez M.I."/>
            <person name="Avalos J."/>
            <person name="Benito E.P."/>
            <person name="Benoit I."/>
            <person name="Burger G."/>
            <person name="Camino L.P."/>
            <person name="Canovas D."/>
            <person name="Cerda-Olmedo E."/>
            <person name="Cheng J.-F."/>
            <person name="Dominguez A."/>
            <person name="Elias M."/>
            <person name="Eslava A.P."/>
            <person name="Glaser F."/>
            <person name="Grimwood J."/>
            <person name="Gutierrez G."/>
            <person name="Heitman J."/>
            <person name="Henrissat B."/>
            <person name="Iturriaga E.A."/>
            <person name="Lang B.F."/>
            <person name="Lavin J.L."/>
            <person name="Lee S."/>
            <person name="Li W."/>
            <person name="Lindquist E."/>
            <person name="Lopez-Garcia S."/>
            <person name="Luque E.M."/>
            <person name="Marcos A.T."/>
            <person name="Martin J."/>
            <person name="Mccluskey K."/>
            <person name="Medina H.R."/>
            <person name="Miralles-Duran A."/>
            <person name="Miyazaki A."/>
            <person name="Munoz-Torres E."/>
            <person name="Oguiza J.A."/>
            <person name="Ohm R."/>
            <person name="Olmedo M."/>
            <person name="Orejas M."/>
            <person name="Ortiz-Castellanos L."/>
            <person name="Pisabarro A.G."/>
            <person name="Rodriguez-Romero J."/>
            <person name="Ruiz-Herrera J."/>
            <person name="Ruiz-Vazquez R."/>
            <person name="Sanz C."/>
            <person name="Schackwitz W."/>
            <person name="Schmutz J."/>
            <person name="Shahriari M."/>
            <person name="Shelest E."/>
            <person name="Silva-Franco F."/>
            <person name="Soanes D."/>
            <person name="Syed K."/>
            <person name="Tagua V.G."/>
            <person name="Talbot N.J."/>
            <person name="Thon M."/>
            <person name="De Vries R.P."/>
            <person name="Wiebenga A."/>
            <person name="Yadav J.S."/>
            <person name="Braun E.L."/>
            <person name="Baker S."/>
            <person name="Garre V."/>
            <person name="Horwitz B."/>
            <person name="Torres-Martinez S."/>
            <person name="Idnurm A."/>
            <person name="Herrera-Estrella A."/>
            <person name="Gabaldon T."/>
            <person name="Grigoriev I.V."/>
        </authorList>
    </citation>
    <scope>NUCLEOTIDE SEQUENCE [LARGE SCALE GENOMIC DNA]</scope>
    <source>
        <strain evidence="1 2">CBS 277.49</strain>
    </source>
</reference>
<dbReference type="EMBL" id="AMYB01000004">
    <property type="protein sequence ID" value="OAD04081.1"/>
    <property type="molecule type" value="Genomic_DNA"/>
</dbReference>
<comment type="caution">
    <text evidence="1">The sequence shown here is derived from an EMBL/GenBank/DDBJ whole genome shotgun (WGS) entry which is preliminary data.</text>
</comment>
<dbReference type="Proteomes" id="UP000077051">
    <property type="component" value="Unassembled WGS sequence"/>
</dbReference>